<gene>
    <name evidence="5" type="ORF">AND_000181</name>
</gene>
<dbReference type="FunCoup" id="W5JV20">
    <property type="interactions" value="956"/>
</dbReference>
<dbReference type="InterPro" id="IPR013766">
    <property type="entry name" value="Thioredoxin_domain"/>
</dbReference>
<dbReference type="Pfam" id="PF00085">
    <property type="entry name" value="Thioredoxin"/>
    <property type="match status" value="3"/>
</dbReference>
<dbReference type="SUPFAM" id="SSF52833">
    <property type="entry name" value="Thioredoxin-like"/>
    <property type="match status" value="3"/>
</dbReference>
<reference evidence="5 7" key="1">
    <citation type="journal article" date="2010" name="BMC Genomics">
        <title>Combination of measures distinguishes pre-miRNAs from other stem-loops in the genome of the newly sequenced Anopheles darlingi.</title>
        <authorList>
            <person name="Mendes N.D."/>
            <person name="Freitas A.T."/>
            <person name="Vasconcelos A.T."/>
            <person name="Sagot M.F."/>
        </authorList>
    </citation>
    <scope>NUCLEOTIDE SEQUENCE</scope>
</reference>
<dbReference type="GO" id="GO:0003756">
    <property type="term" value="F:protein disulfide isomerase activity"/>
    <property type="evidence" value="ECO:0007669"/>
    <property type="project" value="TreeGrafter"/>
</dbReference>
<dbReference type="GO" id="GO:0006457">
    <property type="term" value="P:protein folding"/>
    <property type="evidence" value="ECO:0007669"/>
    <property type="project" value="TreeGrafter"/>
</dbReference>
<dbReference type="OMA" id="TKHQTLC"/>
<comment type="similarity">
    <text evidence="1">Belongs to the protein disulfide isomerase family.</text>
</comment>
<organism evidence="5">
    <name type="scientific">Anopheles darlingi</name>
    <name type="common">Mosquito</name>
    <dbReference type="NCBI Taxonomy" id="43151"/>
    <lineage>
        <taxon>Eukaryota</taxon>
        <taxon>Metazoa</taxon>
        <taxon>Ecdysozoa</taxon>
        <taxon>Arthropoda</taxon>
        <taxon>Hexapoda</taxon>
        <taxon>Insecta</taxon>
        <taxon>Pterygota</taxon>
        <taxon>Neoptera</taxon>
        <taxon>Endopterygota</taxon>
        <taxon>Diptera</taxon>
        <taxon>Nematocera</taxon>
        <taxon>Culicoidea</taxon>
        <taxon>Culicidae</taxon>
        <taxon>Anophelinae</taxon>
        <taxon>Anopheles</taxon>
    </lineage>
</organism>
<evidence type="ECO:0000313" key="5">
    <source>
        <dbReference type="EMBL" id="ETN67986.1"/>
    </source>
</evidence>
<evidence type="ECO:0000259" key="4">
    <source>
        <dbReference type="PROSITE" id="PS51352"/>
    </source>
</evidence>
<sequence>MFTMLSRVVVFRWFLLTLLLVLKVATGHPDTASVQLTKENFQSTIDAENVFVMFYAPWCDYCKKLAPIWAQLAEARNSVNSASSAKIARVDCTTDGDLCTQQEVSGYPTLKLFKMGTIVSEGASDGGIKYRGGRDLDQFNAFLTAQLARTASRDDEEVRAAGADSGDVHSIGMDGENEEEIPTPPIPLSPLIELTEDTFAKHISTGKHFVKFYAPWCGHCTKLAPTWEELAVSLEHERDIRVSKIDCTRFRPICTDFEVKGYPTLLWIEDGKKIEKYTGPRSHNELKQYVSQMAGGLQGASADGADSAKMEGVEKDNTSSSAVLQLGERDFAHAISRGVTVVKFYAPWCGHCMRLAPTWEQLAEKFTGRDGARIAKVDCTVDGNKELCGEQEVNGYPTVFLYRDGVKVTEYHGHRSLDDLYEFVLQNLTGQHDEL</sequence>
<dbReference type="EnsemblMetazoa" id="ADAC000181-RA">
    <property type="protein sequence ID" value="ADAC000181-PA"/>
    <property type="gene ID" value="ADAC000181"/>
</dbReference>
<dbReference type="FunFam" id="3.40.30.10:FF:000479">
    <property type="entry name" value="Thioredoxin domain containing 5"/>
    <property type="match status" value="1"/>
</dbReference>
<keyword evidence="5" id="KW-0413">Isomerase</keyword>
<dbReference type="InterPro" id="IPR051063">
    <property type="entry name" value="PDI"/>
</dbReference>
<dbReference type="PANTHER" id="PTHR45672">
    <property type="entry name" value="PROTEIN DISULFIDE-ISOMERASE C17H9.14C-RELATED"/>
    <property type="match status" value="1"/>
</dbReference>
<keyword evidence="2 3" id="KW-0732">Signal</keyword>
<feature type="signal peptide" evidence="3">
    <location>
        <begin position="1"/>
        <end position="27"/>
    </location>
</feature>
<feature type="domain" description="Thioredoxin" evidence="4">
    <location>
        <begin position="299"/>
        <end position="429"/>
    </location>
</feature>
<evidence type="ECO:0000313" key="7">
    <source>
        <dbReference type="Proteomes" id="UP000000673"/>
    </source>
</evidence>
<reference evidence="5" key="2">
    <citation type="submission" date="2010-05" db="EMBL/GenBank/DDBJ databases">
        <authorList>
            <person name="Almeida L.G."/>
            <person name="Nicolas M.F."/>
            <person name="Souza R.C."/>
            <person name="Vasconcelos A.T.R."/>
        </authorList>
    </citation>
    <scope>NUCLEOTIDE SEQUENCE</scope>
</reference>
<dbReference type="PROSITE" id="PS00194">
    <property type="entry name" value="THIOREDOXIN_1"/>
    <property type="match status" value="2"/>
</dbReference>
<evidence type="ECO:0000256" key="3">
    <source>
        <dbReference type="SAM" id="SignalP"/>
    </source>
</evidence>
<evidence type="ECO:0000256" key="1">
    <source>
        <dbReference type="ARBA" id="ARBA00006347"/>
    </source>
</evidence>
<keyword evidence="7" id="KW-1185">Reference proteome</keyword>
<dbReference type="Proteomes" id="UP000000673">
    <property type="component" value="Unassembled WGS sequence"/>
</dbReference>
<dbReference type="eggNOG" id="KOG0191">
    <property type="taxonomic scope" value="Eukaryota"/>
</dbReference>
<dbReference type="FunFam" id="3.40.30.10:FF:000398">
    <property type="entry name" value="Thioredoxin domain-containing protein"/>
    <property type="match status" value="1"/>
</dbReference>
<protein>
    <submittedName>
        <fullName evidence="5">Disulfide-isomerase tigA</fullName>
    </submittedName>
</protein>
<dbReference type="AlphaFoldDB" id="W5JV20"/>
<dbReference type="Gene3D" id="3.40.30.10">
    <property type="entry name" value="Glutaredoxin"/>
    <property type="match status" value="3"/>
</dbReference>
<dbReference type="PROSITE" id="PS51352">
    <property type="entry name" value="THIOREDOXIN_2"/>
    <property type="match status" value="3"/>
</dbReference>
<dbReference type="OrthoDB" id="71336at2759"/>
<evidence type="ECO:0000256" key="2">
    <source>
        <dbReference type="ARBA" id="ARBA00022729"/>
    </source>
</evidence>
<dbReference type="InterPro" id="IPR017937">
    <property type="entry name" value="Thioredoxin_CS"/>
</dbReference>
<dbReference type="PRINTS" id="PR00421">
    <property type="entry name" value="THIOREDOXIN"/>
</dbReference>
<evidence type="ECO:0000313" key="6">
    <source>
        <dbReference type="EnsemblMetazoa" id="ADAC000181-PA"/>
    </source>
</evidence>
<reference evidence="6" key="4">
    <citation type="submission" date="2015-06" db="UniProtKB">
        <authorList>
            <consortium name="EnsemblMetazoa"/>
        </authorList>
    </citation>
    <scope>IDENTIFICATION</scope>
</reference>
<reference evidence="5" key="3">
    <citation type="journal article" date="2013" name="Nucleic Acids Res.">
        <title>The genome of Anopheles darlingi, the main neotropical malaria vector.</title>
        <authorList>
            <person name="Marinotti O."/>
            <person name="Cerqueira G.C."/>
            <person name="de Almeida L.G."/>
            <person name="Ferro M.I."/>
            <person name="Loreto E.L."/>
            <person name="Zaha A."/>
            <person name="Teixeira S.M."/>
            <person name="Wespiser A.R."/>
            <person name="Almeida E Silva A."/>
            <person name="Schlindwein A.D."/>
            <person name="Pacheco A.C."/>
            <person name="Silva A.L."/>
            <person name="Graveley B.R."/>
            <person name="Walenz B.P."/>
            <person name="Lima Bde A."/>
            <person name="Ribeiro C.A."/>
            <person name="Nunes-Silva C.G."/>
            <person name="de Carvalho C.R."/>
            <person name="Soares C.M."/>
            <person name="de Menezes C.B."/>
            <person name="Matiolli C."/>
            <person name="Caffrey D."/>
            <person name="Araujo D.A."/>
            <person name="de Oliveira D.M."/>
            <person name="Golenbock D."/>
            <person name="Grisard E.C."/>
            <person name="Fantinatti-Garboggini F."/>
            <person name="de Carvalho F.M."/>
            <person name="Barcellos F.G."/>
            <person name="Prosdocimi F."/>
            <person name="May G."/>
            <person name="Azevedo Junior G.M."/>
            <person name="Guimaraes G.M."/>
            <person name="Goldman G.H."/>
            <person name="Padilha I.Q."/>
            <person name="Batista Jda S."/>
            <person name="Ferro J.A."/>
            <person name="Ribeiro J.M."/>
            <person name="Fietto J.L."/>
            <person name="Dabbas K.M."/>
            <person name="Cerdeira L."/>
            <person name="Agnez-Lima L.F."/>
            <person name="Brocchi M."/>
            <person name="de Carvalho M.O."/>
            <person name="Teixeira Mde M."/>
            <person name="Diniz Maia Mde M."/>
            <person name="Goldman M.H."/>
            <person name="Cruz Schneider M.P."/>
            <person name="Felipe M.S."/>
            <person name="Hungria M."/>
            <person name="Nicolas M.F."/>
            <person name="Pereira M."/>
            <person name="Montes M.A."/>
            <person name="Cantao M.E."/>
            <person name="Vincentz M."/>
            <person name="Rafael M.S."/>
            <person name="Silverman N."/>
            <person name="Stoco P.H."/>
            <person name="Souza R.C."/>
            <person name="Vicentini R."/>
            <person name="Gazzinelli R.T."/>
            <person name="Neves Rde O."/>
            <person name="Silva R."/>
            <person name="Astolfi-Filho S."/>
            <person name="Maciel T.E."/>
            <person name="Urmenyi T.P."/>
            <person name="Tadei W.P."/>
            <person name="Camargo E.P."/>
            <person name="de Vasconcelos A.T."/>
        </authorList>
    </citation>
    <scope>NUCLEOTIDE SEQUENCE</scope>
</reference>
<dbReference type="VEuPathDB" id="VectorBase:ADAR2_008603"/>
<feature type="domain" description="Thioredoxin" evidence="4">
    <location>
        <begin position="177"/>
        <end position="295"/>
    </location>
</feature>
<dbReference type="PANTHER" id="PTHR45672:SF3">
    <property type="entry name" value="THIOREDOXIN DOMAIN-CONTAINING PROTEIN 5"/>
    <property type="match status" value="1"/>
</dbReference>
<feature type="domain" description="Thioredoxin" evidence="4">
    <location>
        <begin position="16"/>
        <end position="148"/>
    </location>
</feature>
<dbReference type="InterPro" id="IPR036249">
    <property type="entry name" value="Thioredoxin-like_sf"/>
</dbReference>
<dbReference type="EMBL" id="ADMH02000050">
    <property type="protein sequence ID" value="ETN67986.1"/>
    <property type="molecule type" value="Genomic_DNA"/>
</dbReference>
<accession>W5JV20</accession>
<dbReference type="HOGENOM" id="CLU_066321_0_0_1"/>
<feature type="chain" id="PRO_5010155929" evidence="3">
    <location>
        <begin position="28"/>
        <end position="435"/>
    </location>
</feature>
<name>W5JV20_ANODA</name>
<proteinExistence type="inferred from homology"/>
<dbReference type="GO" id="GO:0005783">
    <property type="term" value="C:endoplasmic reticulum"/>
    <property type="evidence" value="ECO:0007669"/>
    <property type="project" value="TreeGrafter"/>
</dbReference>
<dbReference type="STRING" id="43151.W5JV20"/>
<dbReference type="VEuPathDB" id="VectorBase:ADAC000181"/>